<name>A0A0G4I3R5_9ALVE</name>
<keyword evidence="1" id="KW-0343">GTPase activation</keyword>
<dbReference type="InterPro" id="IPR032675">
    <property type="entry name" value="LRR_dom_sf"/>
</dbReference>
<dbReference type="Pfam" id="PF13516">
    <property type="entry name" value="LRR_6"/>
    <property type="match status" value="1"/>
</dbReference>
<evidence type="ECO:0000256" key="4">
    <source>
        <dbReference type="SAM" id="MobiDB-lite"/>
    </source>
</evidence>
<accession>A0A0G4I3R5</accession>
<protein>
    <submittedName>
        <fullName evidence="5">Uncharacterized protein</fullName>
    </submittedName>
</protein>
<dbReference type="EMBL" id="CDMZ01004971">
    <property type="protein sequence ID" value="CEM51543.1"/>
    <property type="molecule type" value="Genomic_DNA"/>
</dbReference>
<dbReference type="SMART" id="SM00368">
    <property type="entry name" value="LRR_RI"/>
    <property type="match status" value="8"/>
</dbReference>
<dbReference type="GO" id="GO:0005096">
    <property type="term" value="F:GTPase activator activity"/>
    <property type="evidence" value="ECO:0007669"/>
    <property type="project" value="UniProtKB-KW"/>
</dbReference>
<organism evidence="5">
    <name type="scientific">Chromera velia CCMP2878</name>
    <dbReference type="NCBI Taxonomy" id="1169474"/>
    <lineage>
        <taxon>Eukaryota</taxon>
        <taxon>Sar</taxon>
        <taxon>Alveolata</taxon>
        <taxon>Colpodellida</taxon>
        <taxon>Chromeraceae</taxon>
        <taxon>Chromera</taxon>
    </lineage>
</organism>
<dbReference type="Gene3D" id="3.80.10.10">
    <property type="entry name" value="Ribonuclease Inhibitor"/>
    <property type="match status" value="3"/>
</dbReference>
<proteinExistence type="predicted"/>
<feature type="region of interest" description="Disordered" evidence="4">
    <location>
        <begin position="234"/>
        <end position="292"/>
    </location>
</feature>
<dbReference type="PhylomeDB" id="A0A0G4I3R5"/>
<dbReference type="InterPro" id="IPR027038">
    <property type="entry name" value="RanGap"/>
</dbReference>
<dbReference type="SUPFAM" id="SSF52047">
    <property type="entry name" value="RNI-like"/>
    <property type="match status" value="1"/>
</dbReference>
<evidence type="ECO:0000256" key="2">
    <source>
        <dbReference type="ARBA" id="ARBA00022614"/>
    </source>
</evidence>
<reference evidence="5" key="1">
    <citation type="submission" date="2014-11" db="EMBL/GenBank/DDBJ databases">
        <authorList>
            <person name="Otto D Thomas"/>
            <person name="Naeem Raeece"/>
        </authorList>
    </citation>
    <scope>NUCLEOTIDE SEQUENCE</scope>
</reference>
<evidence type="ECO:0000256" key="3">
    <source>
        <dbReference type="ARBA" id="ARBA00022737"/>
    </source>
</evidence>
<dbReference type="GO" id="GO:0031267">
    <property type="term" value="F:small GTPase binding"/>
    <property type="evidence" value="ECO:0007669"/>
    <property type="project" value="TreeGrafter"/>
</dbReference>
<keyword evidence="2" id="KW-0433">Leucine-rich repeat</keyword>
<gene>
    <name evidence="5" type="ORF">Cvel_1763</name>
</gene>
<feature type="compositionally biased region" description="Acidic residues" evidence="4">
    <location>
        <begin position="259"/>
        <end position="283"/>
    </location>
</feature>
<dbReference type="GO" id="GO:0005829">
    <property type="term" value="C:cytosol"/>
    <property type="evidence" value="ECO:0007669"/>
    <property type="project" value="TreeGrafter"/>
</dbReference>
<dbReference type="InterPro" id="IPR001611">
    <property type="entry name" value="Leu-rich_rpt"/>
</dbReference>
<dbReference type="GO" id="GO:0048471">
    <property type="term" value="C:perinuclear region of cytoplasm"/>
    <property type="evidence" value="ECO:0007669"/>
    <property type="project" value="TreeGrafter"/>
</dbReference>
<dbReference type="GO" id="GO:0006913">
    <property type="term" value="P:nucleocytoplasmic transport"/>
    <property type="evidence" value="ECO:0007669"/>
    <property type="project" value="TreeGrafter"/>
</dbReference>
<feature type="region of interest" description="Disordered" evidence="4">
    <location>
        <begin position="82"/>
        <end position="101"/>
    </location>
</feature>
<keyword evidence="3" id="KW-0677">Repeat</keyword>
<evidence type="ECO:0000313" key="5">
    <source>
        <dbReference type="EMBL" id="CEM51543.1"/>
    </source>
</evidence>
<dbReference type="GO" id="GO:0005634">
    <property type="term" value="C:nucleus"/>
    <property type="evidence" value="ECO:0007669"/>
    <property type="project" value="TreeGrafter"/>
</dbReference>
<evidence type="ECO:0000256" key="1">
    <source>
        <dbReference type="ARBA" id="ARBA00022468"/>
    </source>
</evidence>
<dbReference type="PANTHER" id="PTHR24113:SF12">
    <property type="entry name" value="RAN GTPASE-ACTIVATING PROTEIN 1"/>
    <property type="match status" value="1"/>
</dbReference>
<sequence>MLTQFISYEFMSSNSEGTSSGSFPGSVSHHSPCEIGEGRRLLWPILKEEVSRRMGWRDQPRRENFHFLISLVLFETGNRRPWHRSASASGQNGPRRCPMDEGGERALVSAIHEIRQGVEALAEALKAKKTTSLQTLDLAENEMRPAGLKHLASAVNAEAVPQVNAEAVPHLRVLVLKKNELANVTDEEEDYAPISELLTTNALKGLEEFDLSAICLFDEDVGEIGDEGEVWDEADGEEAEDGGGSNGESGGVQNSLLEGVDEIGGEGVDEDGDGDGDGDEDGGGSDGQVEGGSIVPSAAAFAVTGRFPKLRRLDLGSTEEGAYMASGELAAFATALGVEGAPALQELVLPSGGSQQNPNPEGVVALANALTSGHLLQLRCLKLQSRDDMTGEAFAGLCRSLATGKVSLLQTLDLGMYNDDAEEGVVVLAEGIQGQRLSSLESFRLKLSNVKGFAVSGLGLAVGCGGCPGLQKLDLAWDEEGDEGVGGLAEGLGGGRLSFLRDLSLRVSCGVGGEGEMEWAGEGCKALGEVLSCTGKVPSLRTVSLDWPCDQSFASLCEGLSQGRVGPPVMVDIHVVEDGENDAYLGVSRFAETIRAGKLSGLRKVSLQGDQMQSREGAGVLGEALTHADALLNSLEELRIIFQTQEMNAAFFKGLSRGTGRLPALHTLHCAHGCTIGTQGAQSLSALVTGGRVPSLRDLKVNLGGIEQEGMQAFAAALGSSHVSTLRRLGVVLFSFHSANPAAEVGILSGALSSGHLRRLEELRVGCLRGIEDLRALCVGLGSGKLPSLRALHFWDCRSGREGGRPLSELLVAEKLPSLRMLEVMGTGLEDEGFRALVEGWMTRDPPPLQHLHFQSNSLTGAIVNPVLRLLGSQQLPALETLSLFRDGGIDERSRDSAESLFGAFPEVIKFD</sequence>
<dbReference type="VEuPathDB" id="CryptoDB:Cvel_1763"/>
<dbReference type="PANTHER" id="PTHR24113">
    <property type="entry name" value="RAN GTPASE-ACTIVATING PROTEIN 1"/>
    <property type="match status" value="1"/>
</dbReference>
<dbReference type="AlphaFoldDB" id="A0A0G4I3R5"/>